<reference evidence="3" key="1">
    <citation type="submission" date="2021-01" db="EMBL/GenBank/DDBJ databases">
        <authorList>
            <person name="Corre E."/>
            <person name="Pelletier E."/>
            <person name="Niang G."/>
            <person name="Scheremetjew M."/>
            <person name="Finn R."/>
            <person name="Kale V."/>
            <person name="Holt S."/>
            <person name="Cochrane G."/>
            <person name="Meng A."/>
            <person name="Brown T."/>
            <person name="Cohen L."/>
        </authorList>
    </citation>
    <scope>NUCLEOTIDE SEQUENCE</scope>
</reference>
<dbReference type="Gene3D" id="3.30.450.40">
    <property type="match status" value="1"/>
</dbReference>
<feature type="compositionally biased region" description="Polar residues" evidence="1">
    <location>
        <begin position="63"/>
        <end position="77"/>
    </location>
</feature>
<organism evidence="3">
    <name type="scientific">Noctiluca scintillans</name>
    <name type="common">Sea sparkle</name>
    <name type="synonym">Red tide dinoflagellate</name>
    <dbReference type="NCBI Taxonomy" id="2966"/>
    <lineage>
        <taxon>Eukaryota</taxon>
        <taxon>Sar</taxon>
        <taxon>Alveolata</taxon>
        <taxon>Dinophyceae</taxon>
        <taxon>Noctilucales</taxon>
        <taxon>Noctilucaceae</taxon>
        <taxon>Noctiluca</taxon>
    </lineage>
</organism>
<protein>
    <recommendedName>
        <fullName evidence="2">GAF domain-containing protein</fullName>
    </recommendedName>
</protein>
<evidence type="ECO:0000313" key="3">
    <source>
        <dbReference type="EMBL" id="CAD8866941.1"/>
    </source>
</evidence>
<dbReference type="InterPro" id="IPR003018">
    <property type="entry name" value="GAF"/>
</dbReference>
<feature type="region of interest" description="Disordered" evidence="1">
    <location>
        <begin position="438"/>
        <end position="463"/>
    </location>
</feature>
<dbReference type="EMBL" id="HBFQ01058297">
    <property type="protein sequence ID" value="CAD8866941.1"/>
    <property type="molecule type" value="Transcribed_RNA"/>
</dbReference>
<dbReference type="SMART" id="SM00065">
    <property type="entry name" value="GAF"/>
    <property type="match status" value="1"/>
</dbReference>
<proteinExistence type="predicted"/>
<accession>A0A7S1AVV4</accession>
<sequence>MLAQVGQSCDDCADSRPMLKDLPPSSSVASGPHECSTFLDGRSVSSTTSVKRKGHPSPEQKVPATTTSNRLSQTARGNSALWRAESPHEVLIAFLAAAARLLEGGAVATPTLYVIEPWLQGVMSESGSAETWSAPPTVFFLSGKVTVHGYQRNGGVRVEPPRFKNLATLPMSGSGSFLALPLQRRTGEPILAALQVVLSQEHSRSPKTSMEVSFEGLAQDSTDGTDAPWYLTDSQIAALQLLCATTAGILDMRLRIEGVKAIQRRARQCLSITAEVHCSSNLTDFEQRVKRLIAPIFNVAGVRLSFYDNEAKDLVTTSMGSNYAALTGKTQSSAPIVGRRNVSRFPVKEGIVGRCVRTGQVYQTEKISLSEHVSERADGVDLAGRAGDVNMLAGPMVAHFSDGSCVVVGVLQLLEKRSPSDAEATLLRAGADTRVFSTKSSAETEIKPSPRRRQSKQTCEPFTPEDEDFFRELLKILGLAAYRAMQVQTFSVPEMQKLNVGNLLETS</sequence>
<dbReference type="AlphaFoldDB" id="A0A7S1AVV4"/>
<name>A0A7S1AVV4_NOCSC</name>
<dbReference type="SUPFAM" id="SSF55781">
    <property type="entry name" value="GAF domain-like"/>
    <property type="match status" value="1"/>
</dbReference>
<evidence type="ECO:0000259" key="2">
    <source>
        <dbReference type="SMART" id="SM00065"/>
    </source>
</evidence>
<gene>
    <name evidence="3" type="ORF">NSCI0253_LOCUS41296</name>
</gene>
<feature type="domain" description="GAF" evidence="2">
    <location>
        <begin position="281"/>
        <end position="491"/>
    </location>
</feature>
<dbReference type="InterPro" id="IPR029016">
    <property type="entry name" value="GAF-like_dom_sf"/>
</dbReference>
<feature type="region of interest" description="Disordered" evidence="1">
    <location>
        <begin position="1"/>
        <end position="79"/>
    </location>
</feature>
<evidence type="ECO:0000256" key="1">
    <source>
        <dbReference type="SAM" id="MobiDB-lite"/>
    </source>
</evidence>